<evidence type="ECO:0000313" key="2">
    <source>
        <dbReference type="Proteomes" id="UP000204225"/>
    </source>
</evidence>
<proteinExistence type="predicted"/>
<protein>
    <submittedName>
        <fullName evidence="1">Uncharacterized protein</fullName>
    </submittedName>
</protein>
<sequence length="145" mass="17012">MTSENRVHLSIVPIDNTKKHLCCNSCERPIYKHEYATVINNKYKLAPDFYKKCLVNEFTNGYDYINNSNLPINKLPYRINMKSWAAIKNDAEFIKNMTNGIKSLMTNEANNFTDKDEAEFNAELDILKQEFITNRNIRHEHSHSH</sequence>
<organism evidence="1 2">
    <name type="scientific">Phaeocystis globosa virus PgV-16T</name>
    <dbReference type="NCBI Taxonomy" id="3071227"/>
    <lineage>
        <taxon>Viruses</taxon>
        <taxon>Varidnaviria</taxon>
        <taxon>Bamfordvirae</taxon>
        <taxon>Nucleocytoviricota</taxon>
        <taxon>Megaviricetes</taxon>
        <taxon>Imitervirales</taxon>
        <taxon>Mesomimiviridae</taxon>
        <taxon>Tethysvirus</taxon>
        <taxon>Tethysvirus hollandense</taxon>
    </lineage>
</organism>
<evidence type="ECO:0000313" key="1">
    <source>
        <dbReference type="EMBL" id="AGM15537.1"/>
    </source>
</evidence>
<gene>
    <name evidence="1" type="ORF">PGCG_00226</name>
</gene>
<accession>A0AC59EX64</accession>
<keyword evidence="2" id="KW-1185">Reference proteome</keyword>
<name>A0AC59EX64_9VIRU</name>
<reference evidence="1 2" key="1">
    <citation type="journal article" date="2013" name="Proc. Natl. Acad. Sci. U.S.A.">
        <title>Genome of Phaeocystis globosa virus PgV-16T highlights the common ancestry of the largest known DNA viruses infecting eukaryotes.</title>
        <authorList>
            <person name="Santini S."/>
            <person name="Jeudy S."/>
            <person name="Bartoli J."/>
            <person name="Poirot O."/>
            <person name="Lescot M."/>
            <person name="Abergel C."/>
            <person name="Barbe V."/>
            <person name="Wommack K.E."/>
            <person name="Noordeloos A.A."/>
            <person name="Brussaard C.P."/>
            <person name="Claverie J.M."/>
        </authorList>
    </citation>
    <scope>NUCLEOTIDE SEQUENCE [LARGE SCALE GENOMIC DNA]</scope>
    <source>
        <strain evidence="1 2">16T</strain>
    </source>
</reference>
<dbReference type="EMBL" id="KC662249">
    <property type="protein sequence ID" value="AGM15537.1"/>
    <property type="molecule type" value="Genomic_DNA"/>
</dbReference>
<dbReference type="Proteomes" id="UP000204225">
    <property type="component" value="Segment"/>
</dbReference>